<reference evidence="2 3" key="1">
    <citation type="submission" date="2020-06" db="EMBL/GenBank/DDBJ databases">
        <title>Anoxygenic phototrophic Chloroflexota member uses a Type I reaction center.</title>
        <authorList>
            <person name="Tsuji J.M."/>
            <person name="Shaw N.A."/>
            <person name="Nagashima S."/>
            <person name="Venkiteswaran J."/>
            <person name="Schiff S.L."/>
            <person name="Hanada S."/>
            <person name="Tank M."/>
            <person name="Neufeld J.D."/>
        </authorList>
    </citation>
    <scope>NUCLEOTIDE SEQUENCE [LARGE SCALE GENOMIC DNA]</scope>
    <source>
        <strain evidence="2">L227-S17</strain>
    </source>
</reference>
<gene>
    <name evidence="2" type="ORF">HXX08_18935</name>
</gene>
<evidence type="ECO:0000256" key="1">
    <source>
        <dbReference type="SAM" id="SignalP"/>
    </source>
</evidence>
<dbReference type="Proteomes" id="UP000521676">
    <property type="component" value="Unassembled WGS sequence"/>
</dbReference>
<name>A0A8T7M770_9CHLR</name>
<keyword evidence="1" id="KW-0732">Signal</keyword>
<sequence length="396" mass="42334">MKCRRSHFALKHLGLALFMMLSLSLSAFVMPQQAANASTLEYDFGGVKVGSYVQVTFPFSTPSGGTITETKVTFESIDNAFSIVSDTCTNFNNSGTCQVTIRFAPPTPGYFLSPIGFSYYDNEEYHSRTYYLVGTGLTGALPICAVSVSPDRSLKVDSETDIAVSFKVKNQGVSSSYQQVLEMPFDATLVPSHTSFSDPSMWVSPSEGGKVKIELPDLAPNETLSGTVFFHLNPDNMPVVGKELSFNYSVLYSTDQLNPYRPKNNYNPGILNGFQKRVAVTTVTGICTSNTVKVSFTDGNRDETVGKVMPMTPGETAVTAGTQVTVAGDMFIAGELFSAWITAPNGQSVALAGGRADANGVGSLTVDTTGLAAGSYVIAIYGHDSEITGRTILTVK</sequence>
<dbReference type="InterPro" id="IPR013783">
    <property type="entry name" value="Ig-like_fold"/>
</dbReference>
<accession>A0A8T7M770</accession>
<protein>
    <recommendedName>
        <fullName evidence="4">CARDB domain-containing protein</fullName>
    </recommendedName>
</protein>
<feature type="chain" id="PRO_5035863473" description="CARDB domain-containing protein" evidence="1">
    <location>
        <begin position="28"/>
        <end position="396"/>
    </location>
</feature>
<dbReference type="EMBL" id="JACATZ010000003">
    <property type="protein sequence ID" value="NWJ47934.1"/>
    <property type="molecule type" value="Genomic_DNA"/>
</dbReference>
<feature type="signal peptide" evidence="1">
    <location>
        <begin position="1"/>
        <end position="27"/>
    </location>
</feature>
<organism evidence="2 3">
    <name type="scientific">Candidatus Chlorohelix allophototropha</name>
    <dbReference type="NCBI Taxonomy" id="3003348"/>
    <lineage>
        <taxon>Bacteria</taxon>
        <taxon>Bacillati</taxon>
        <taxon>Chloroflexota</taxon>
        <taxon>Chloroflexia</taxon>
        <taxon>Candidatus Chloroheliales</taxon>
        <taxon>Candidatus Chloroheliaceae</taxon>
        <taxon>Candidatus Chlorohelix</taxon>
    </lineage>
</organism>
<evidence type="ECO:0000313" key="3">
    <source>
        <dbReference type="Proteomes" id="UP000521676"/>
    </source>
</evidence>
<dbReference type="AlphaFoldDB" id="A0A8T7M770"/>
<proteinExistence type="predicted"/>
<dbReference type="Gene3D" id="2.60.40.10">
    <property type="entry name" value="Immunoglobulins"/>
    <property type="match status" value="1"/>
</dbReference>
<evidence type="ECO:0000313" key="2">
    <source>
        <dbReference type="EMBL" id="NWJ47934.1"/>
    </source>
</evidence>
<evidence type="ECO:0008006" key="4">
    <source>
        <dbReference type="Google" id="ProtNLM"/>
    </source>
</evidence>
<comment type="caution">
    <text evidence="2">The sequence shown here is derived from an EMBL/GenBank/DDBJ whole genome shotgun (WGS) entry which is preliminary data.</text>
</comment>